<gene>
    <name evidence="5" type="ORF">ESB13_12565</name>
</gene>
<evidence type="ECO:0000256" key="3">
    <source>
        <dbReference type="ARBA" id="ARBA00023163"/>
    </source>
</evidence>
<keyword evidence="2" id="KW-0238">DNA-binding</keyword>
<dbReference type="SUPFAM" id="SSF46689">
    <property type="entry name" value="Homeodomain-like"/>
    <property type="match status" value="2"/>
</dbReference>
<dbReference type="InterPro" id="IPR018062">
    <property type="entry name" value="HTH_AraC-typ_CS"/>
</dbReference>
<keyword evidence="3" id="KW-0804">Transcription</keyword>
<proteinExistence type="predicted"/>
<evidence type="ECO:0000256" key="2">
    <source>
        <dbReference type="ARBA" id="ARBA00023125"/>
    </source>
</evidence>
<organism evidence="5 6">
    <name type="scientific">Filimonas effusa</name>
    <dbReference type="NCBI Taxonomy" id="2508721"/>
    <lineage>
        <taxon>Bacteria</taxon>
        <taxon>Pseudomonadati</taxon>
        <taxon>Bacteroidota</taxon>
        <taxon>Chitinophagia</taxon>
        <taxon>Chitinophagales</taxon>
        <taxon>Chitinophagaceae</taxon>
        <taxon>Filimonas</taxon>
    </lineage>
</organism>
<protein>
    <submittedName>
        <fullName evidence="5">AraC family transcriptional regulator</fullName>
    </submittedName>
</protein>
<dbReference type="Pfam" id="PF12833">
    <property type="entry name" value="HTH_18"/>
    <property type="match status" value="1"/>
</dbReference>
<name>A0A4V1M9V1_9BACT</name>
<evidence type="ECO:0000256" key="1">
    <source>
        <dbReference type="ARBA" id="ARBA00023015"/>
    </source>
</evidence>
<dbReference type="GO" id="GO:0043565">
    <property type="term" value="F:sequence-specific DNA binding"/>
    <property type="evidence" value="ECO:0007669"/>
    <property type="project" value="InterPro"/>
</dbReference>
<dbReference type="PANTHER" id="PTHR47893:SF1">
    <property type="entry name" value="REGULATORY PROTEIN PCHR"/>
    <property type="match status" value="1"/>
</dbReference>
<dbReference type="PROSITE" id="PS01124">
    <property type="entry name" value="HTH_ARAC_FAMILY_2"/>
    <property type="match status" value="1"/>
</dbReference>
<keyword evidence="1" id="KW-0805">Transcription regulation</keyword>
<evidence type="ECO:0000313" key="5">
    <source>
        <dbReference type="EMBL" id="RXK82954.1"/>
    </source>
</evidence>
<dbReference type="Proteomes" id="UP000290545">
    <property type="component" value="Unassembled WGS sequence"/>
</dbReference>
<dbReference type="OrthoDB" id="799767at2"/>
<dbReference type="InterPro" id="IPR053142">
    <property type="entry name" value="PchR_regulatory_protein"/>
</dbReference>
<dbReference type="PROSITE" id="PS00041">
    <property type="entry name" value="HTH_ARAC_FAMILY_1"/>
    <property type="match status" value="1"/>
</dbReference>
<dbReference type="RefSeq" id="WP_129003788.1">
    <property type="nucleotide sequence ID" value="NZ_SDHZ01000002.1"/>
</dbReference>
<evidence type="ECO:0000259" key="4">
    <source>
        <dbReference type="PROSITE" id="PS01124"/>
    </source>
</evidence>
<feature type="domain" description="HTH araC/xylS-type" evidence="4">
    <location>
        <begin position="235"/>
        <end position="332"/>
    </location>
</feature>
<dbReference type="Gene3D" id="1.10.10.60">
    <property type="entry name" value="Homeodomain-like"/>
    <property type="match status" value="2"/>
</dbReference>
<dbReference type="EMBL" id="SDHZ01000002">
    <property type="protein sequence ID" value="RXK82954.1"/>
    <property type="molecule type" value="Genomic_DNA"/>
</dbReference>
<dbReference type="InterPro" id="IPR020449">
    <property type="entry name" value="Tscrpt_reg_AraC-type_HTH"/>
</dbReference>
<reference evidence="5 6" key="1">
    <citation type="submission" date="2019-01" db="EMBL/GenBank/DDBJ databases">
        <title>Filimonas sp. strain TTM-71.</title>
        <authorList>
            <person name="Chen W.-M."/>
        </authorList>
    </citation>
    <scope>NUCLEOTIDE SEQUENCE [LARGE SCALE GENOMIC DNA]</scope>
    <source>
        <strain evidence="5 6">TTM-71</strain>
    </source>
</reference>
<dbReference type="PANTHER" id="PTHR47893">
    <property type="entry name" value="REGULATORY PROTEIN PCHR"/>
    <property type="match status" value="1"/>
</dbReference>
<dbReference type="PRINTS" id="PR00032">
    <property type="entry name" value="HTHARAC"/>
</dbReference>
<comment type="caution">
    <text evidence="5">The sequence shown here is derived from an EMBL/GenBank/DDBJ whole genome shotgun (WGS) entry which is preliminary data.</text>
</comment>
<dbReference type="SMART" id="SM00342">
    <property type="entry name" value="HTH_ARAC"/>
    <property type="match status" value="1"/>
</dbReference>
<dbReference type="InterPro" id="IPR018060">
    <property type="entry name" value="HTH_AraC"/>
</dbReference>
<dbReference type="InterPro" id="IPR009057">
    <property type="entry name" value="Homeodomain-like_sf"/>
</dbReference>
<sequence length="332" mass="37858">MKSVFHSKDFRELMVVKELPDNFACTGSLSQHSYNIDYNGIHGHVNEMLINGFLVVHRVIHSPHEIQILTEHDFPFLKMQFELKGHSAYQPAKPGSLAVDIPEGTHNLFFFPAVKGRLNYPTTERFTLEIMLSVNWLQHVFNGDLSSLKQFGYAIDHTQPAVMGVRSGFITPVMKQAILSIIHCPYTGILKKIYVESKVQELLVLQIEHFSNASIITEAAPARTVIKQGDTEKFHYVKELINNNLQEPCSLIRLAELAGMNDFKLKKGFKELFGTTVFGYMTEVRMNKAKSLLLEGKHTISDISWWVGYKNPQHFTAAFKRKFGYLPSELKK</sequence>
<evidence type="ECO:0000313" key="6">
    <source>
        <dbReference type="Proteomes" id="UP000290545"/>
    </source>
</evidence>
<dbReference type="AlphaFoldDB" id="A0A4V1M9V1"/>
<accession>A0A4V1M9V1</accession>
<dbReference type="GO" id="GO:0003700">
    <property type="term" value="F:DNA-binding transcription factor activity"/>
    <property type="evidence" value="ECO:0007669"/>
    <property type="project" value="InterPro"/>
</dbReference>
<keyword evidence="6" id="KW-1185">Reference proteome</keyword>